<sequence>MQSLRSRKPSESRPKGAQRQGTVRAPKPAPRNAERRATRVGEKMKKRMSMRYADISAPTDASVPDMPALPIGMRAAAYTQDEQRFTEEPKEDPMVSELRLLDKDDFDPDAYLKSKLANSTEAELRSLQSSLQGQKDNVAVDLQKNVFKNYAEFMLVSKEVSTLENEMLEFKEALAEWKGMPSLLHIDDSASVAERRRNVRSSIADLRILYANQMQTLHMQIEGSSKFVPTTPGRHVITEIDNVVALNPATYKVDHPVRFVLLDDAVLVARKRKRRNNGENDKLVAERCWQLNDMMVLDTKDSANMNNVFKIRHGKETHVYRTEISVDKKNLLLQFRHVADEAAAKKRKEREGEHQRRKSMFMGGDRASVAYTGGEGVPPLPEWMADLATRSGELGASGKEKAERDARWTGDWSDELTVAIALREWDRAVVLIEEGESKLAIMPALAAKLTPLKASLSAALLQSLAAPSNRKSTVVSVIGLLVRLKAGAAARSTFLAARADVIKKCVRKITFEGHIGAYIADLATVVFTGIKHTADWFLASFNRNEMASSFVEWAKQQIELYAEMFRKQVFSSDVDAQTIDEAIQITHLQSKKLLEEYGIDFRFLLDNLLVEKPKDLSRPPPFRSHPEKTQTPIHTPASTPVRSRSPAAQAQATSTPSRTRTPAPAMPPLPPPSSMPTLAIPTPVSASPSRSPSRMRSPVPPPRTASAASFRSQTPTGEGNPLQRPPRGSPAPPPRSRDRPGSATGRPPPVELPRRQGMF</sequence>
<dbReference type="GO" id="GO:0006887">
    <property type="term" value="P:exocytosis"/>
    <property type="evidence" value="ECO:0007669"/>
    <property type="project" value="UniProtKB-KW"/>
</dbReference>
<dbReference type="GO" id="GO:0000145">
    <property type="term" value="C:exocyst"/>
    <property type="evidence" value="ECO:0007669"/>
    <property type="project" value="InterPro"/>
</dbReference>
<dbReference type="EMBL" id="MNAD01000345">
    <property type="protein sequence ID" value="OJT13966.1"/>
    <property type="molecule type" value="Genomic_DNA"/>
</dbReference>
<feature type="compositionally biased region" description="Pro residues" evidence="8">
    <location>
        <begin position="723"/>
        <end position="734"/>
    </location>
</feature>
<evidence type="ECO:0000256" key="5">
    <source>
        <dbReference type="ARBA" id="ARBA00022483"/>
    </source>
</evidence>
<feature type="region of interest" description="Disordered" evidence="8">
    <location>
        <begin position="615"/>
        <end position="759"/>
    </location>
</feature>
<dbReference type="GO" id="GO:0030133">
    <property type="term" value="C:transport vesicle"/>
    <property type="evidence" value="ECO:0007669"/>
    <property type="project" value="UniProtKB-SubCell"/>
</dbReference>
<evidence type="ECO:0000256" key="7">
    <source>
        <dbReference type="SAM" id="Coils"/>
    </source>
</evidence>
<dbReference type="InterPro" id="IPR042560">
    <property type="entry name" value="Exo84_C_2"/>
</dbReference>
<keyword evidence="11" id="KW-1185">Reference proteome</keyword>
<accession>A0A1M2W2D2</accession>
<dbReference type="STRING" id="154538.A0A1M2W2D2"/>
<feature type="compositionally biased region" description="Low complexity" evidence="8">
    <location>
        <begin position="675"/>
        <end position="697"/>
    </location>
</feature>
<dbReference type="GO" id="GO:0015031">
    <property type="term" value="P:protein transport"/>
    <property type="evidence" value="ECO:0007669"/>
    <property type="project" value="UniProtKB-KW"/>
</dbReference>
<dbReference type="OrthoDB" id="642193at2759"/>
<dbReference type="Gene3D" id="1.20.58.1220">
    <property type="entry name" value="Exo84p, C-terminal helical domain"/>
    <property type="match status" value="1"/>
</dbReference>
<comment type="caution">
    <text evidence="10">The sequence shown here is derived from an EMBL/GenBank/DDBJ whole genome shotgun (WGS) entry which is preliminary data.</text>
</comment>
<protein>
    <recommendedName>
        <fullName evidence="3">Exocyst complex component EXO84</fullName>
    </recommendedName>
</protein>
<dbReference type="Pfam" id="PF25345">
    <property type="entry name" value="PH_EXO84"/>
    <property type="match status" value="1"/>
</dbReference>
<comment type="similarity">
    <text evidence="2">Belongs to the EXO84 family.</text>
</comment>
<dbReference type="SUPFAM" id="SSF50729">
    <property type="entry name" value="PH domain-like"/>
    <property type="match status" value="1"/>
</dbReference>
<dbReference type="GO" id="GO:0006893">
    <property type="term" value="P:Golgi to plasma membrane transport"/>
    <property type="evidence" value="ECO:0007669"/>
    <property type="project" value="TreeGrafter"/>
</dbReference>
<feature type="region of interest" description="Disordered" evidence="8">
    <location>
        <begin position="1"/>
        <end position="47"/>
    </location>
</feature>
<feature type="compositionally biased region" description="Low complexity" evidence="8">
    <location>
        <begin position="652"/>
        <end position="663"/>
    </location>
</feature>
<feature type="compositionally biased region" description="Polar residues" evidence="8">
    <location>
        <begin position="629"/>
        <end position="651"/>
    </location>
</feature>
<feature type="compositionally biased region" description="Polar residues" evidence="8">
    <location>
        <begin position="706"/>
        <end position="717"/>
    </location>
</feature>
<dbReference type="SUPFAM" id="SSF74788">
    <property type="entry name" value="Cullin repeat-like"/>
    <property type="match status" value="1"/>
</dbReference>
<evidence type="ECO:0000256" key="2">
    <source>
        <dbReference type="ARBA" id="ARBA00007210"/>
    </source>
</evidence>
<dbReference type="InterPro" id="IPR042561">
    <property type="entry name" value="Exo84_C_1"/>
</dbReference>
<evidence type="ECO:0000256" key="1">
    <source>
        <dbReference type="ARBA" id="ARBA00004398"/>
    </source>
</evidence>
<evidence type="ECO:0000256" key="8">
    <source>
        <dbReference type="SAM" id="MobiDB-lite"/>
    </source>
</evidence>
<dbReference type="OMA" id="AAWLPNR"/>
<reference evidence="10 11" key="1">
    <citation type="submission" date="2016-10" db="EMBL/GenBank/DDBJ databases">
        <title>Genome sequence of the basidiomycete white-rot fungus Trametes pubescens.</title>
        <authorList>
            <person name="Makela M.R."/>
            <person name="Granchi Z."/>
            <person name="Peng M."/>
            <person name="De Vries R.P."/>
            <person name="Grigoriev I."/>
            <person name="Riley R."/>
            <person name="Hilden K."/>
        </authorList>
    </citation>
    <scope>NUCLEOTIDE SEQUENCE [LARGE SCALE GENOMIC DNA]</scope>
    <source>
        <strain evidence="10 11">FBCC735</strain>
    </source>
</reference>
<evidence type="ECO:0000256" key="3">
    <source>
        <dbReference type="ARBA" id="ARBA00021269"/>
    </source>
</evidence>
<dbReference type="Pfam" id="PF16528">
    <property type="entry name" value="Exo84_C"/>
    <property type="match status" value="1"/>
</dbReference>
<evidence type="ECO:0000259" key="9">
    <source>
        <dbReference type="Pfam" id="PF16528"/>
    </source>
</evidence>
<keyword evidence="4" id="KW-0813">Transport</keyword>
<dbReference type="Gene3D" id="1.20.58.1210">
    <property type="entry name" value="Exo84p, N-terminal helical domain"/>
    <property type="match status" value="1"/>
</dbReference>
<dbReference type="AlphaFoldDB" id="A0A1M2W2D2"/>
<dbReference type="InterPro" id="IPR033961">
    <property type="entry name" value="Exo84"/>
</dbReference>
<gene>
    <name evidence="10" type="ORF">TRAPUB_9505</name>
</gene>
<dbReference type="InterPro" id="IPR032403">
    <property type="entry name" value="Exo84_C"/>
</dbReference>
<evidence type="ECO:0000256" key="4">
    <source>
        <dbReference type="ARBA" id="ARBA00022448"/>
    </source>
</evidence>
<proteinExistence type="inferred from homology"/>
<keyword evidence="7" id="KW-0175">Coiled coil</keyword>
<feature type="compositionally biased region" description="Pro residues" evidence="8">
    <location>
        <begin position="664"/>
        <end position="674"/>
    </location>
</feature>
<dbReference type="Proteomes" id="UP000184267">
    <property type="component" value="Unassembled WGS sequence"/>
</dbReference>
<dbReference type="InterPro" id="IPR016159">
    <property type="entry name" value="Cullin_repeat-like_dom_sf"/>
</dbReference>
<evidence type="ECO:0000256" key="6">
    <source>
        <dbReference type="ARBA" id="ARBA00022927"/>
    </source>
</evidence>
<keyword evidence="6" id="KW-0653">Protein transport</keyword>
<dbReference type="PANTHER" id="PTHR21426:SF12">
    <property type="entry name" value="EXOCYST COMPLEX COMPONENT 8"/>
    <property type="match status" value="1"/>
</dbReference>
<organism evidence="10 11">
    <name type="scientific">Trametes pubescens</name>
    <name type="common">White-rot fungus</name>
    <dbReference type="NCBI Taxonomy" id="154538"/>
    <lineage>
        <taxon>Eukaryota</taxon>
        <taxon>Fungi</taxon>
        <taxon>Dikarya</taxon>
        <taxon>Basidiomycota</taxon>
        <taxon>Agaricomycotina</taxon>
        <taxon>Agaricomycetes</taxon>
        <taxon>Polyporales</taxon>
        <taxon>Polyporaceae</taxon>
        <taxon>Trametes</taxon>
    </lineage>
</organism>
<dbReference type="Pfam" id="PF08700">
    <property type="entry name" value="VPS51_Exo84_N"/>
    <property type="match status" value="1"/>
</dbReference>
<feature type="coiled-coil region" evidence="7">
    <location>
        <begin position="117"/>
        <end position="180"/>
    </location>
</feature>
<feature type="compositionally biased region" description="Basic and acidic residues" evidence="8">
    <location>
        <begin position="32"/>
        <end position="43"/>
    </location>
</feature>
<evidence type="ECO:0000313" key="10">
    <source>
        <dbReference type="EMBL" id="OJT13966.1"/>
    </source>
</evidence>
<dbReference type="InterPro" id="IPR011993">
    <property type="entry name" value="PH-like_dom_sf"/>
</dbReference>
<keyword evidence="5" id="KW-0268">Exocytosis</keyword>
<dbReference type="PANTHER" id="PTHR21426">
    <property type="entry name" value="EXOCYST COMPLEX COMPONENT 8"/>
    <property type="match status" value="1"/>
</dbReference>
<dbReference type="Gene3D" id="2.30.29.30">
    <property type="entry name" value="Pleckstrin-homology domain (PH domain)/Phosphotyrosine-binding domain (PTB)"/>
    <property type="match status" value="1"/>
</dbReference>
<evidence type="ECO:0000313" key="11">
    <source>
        <dbReference type="Proteomes" id="UP000184267"/>
    </source>
</evidence>
<comment type="subcellular location">
    <subcellularLocation>
        <location evidence="1">Cytoplasmic vesicle</location>
        <location evidence="1">Secretory vesicle</location>
    </subcellularLocation>
</comment>
<feature type="domain" description="Exocyst component Exo84 C-terminal" evidence="9">
    <location>
        <begin position="407"/>
        <end position="601"/>
    </location>
</feature>
<name>A0A1M2W2D2_TRAPU</name>